<evidence type="ECO:0000313" key="2">
    <source>
        <dbReference type="Proteomes" id="UP001597063"/>
    </source>
</evidence>
<proteinExistence type="predicted"/>
<evidence type="ECO:0000313" key="1">
    <source>
        <dbReference type="EMBL" id="MFD0688267.1"/>
    </source>
</evidence>
<dbReference type="Proteomes" id="UP001597063">
    <property type="component" value="Unassembled WGS sequence"/>
</dbReference>
<dbReference type="RefSeq" id="WP_131762993.1">
    <property type="nucleotide sequence ID" value="NZ_CAACUY010000280.1"/>
</dbReference>
<sequence length="135" mass="14314">MGAWGYGPFESDAAMDFTGGLADRTARDVPGRLRAEMSAVLDRDGYLDGSEVESALAAACLVAARADPSVPIAGSARKYLEELDFIADDELRALAVRVFARAADPSDNEWYALWVDSGALDKAEAALAPYRAALA</sequence>
<dbReference type="InterPro" id="IPR025355">
    <property type="entry name" value="DUF4259"/>
</dbReference>
<organism evidence="1 2">
    <name type="scientific">Actinomadura fibrosa</name>
    <dbReference type="NCBI Taxonomy" id="111802"/>
    <lineage>
        <taxon>Bacteria</taxon>
        <taxon>Bacillati</taxon>
        <taxon>Actinomycetota</taxon>
        <taxon>Actinomycetes</taxon>
        <taxon>Streptosporangiales</taxon>
        <taxon>Thermomonosporaceae</taxon>
        <taxon>Actinomadura</taxon>
    </lineage>
</organism>
<name>A0ABW2XTI2_9ACTN</name>
<accession>A0ABW2XTI2</accession>
<dbReference type="Pfam" id="PF14078">
    <property type="entry name" value="DUF4259"/>
    <property type="match status" value="1"/>
</dbReference>
<gene>
    <name evidence="1" type="ORF">ACFQZM_27490</name>
</gene>
<reference evidence="2" key="1">
    <citation type="journal article" date="2019" name="Int. J. Syst. Evol. Microbiol.">
        <title>The Global Catalogue of Microorganisms (GCM) 10K type strain sequencing project: providing services to taxonomists for standard genome sequencing and annotation.</title>
        <authorList>
            <consortium name="The Broad Institute Genomics Platform"/>
            <consortium name="The Broad Institute Genome Sequencing Center for Infectious Disease"/>
            <person name="Wu L."/>
            <person name="Ma J."/>
        </authorList>
    </citation>
    <scope>NUCLEOTIDE SEQUENCE [LARGE SCALE GENOMIC DNA]</scope>
    <source>
        <strain evidence="2">JCM 9371</strain>
    </source>
</reference>
<protein>
    <submittedName>
        <fullName evidence="1">DUF4259 domain-containing protein</fullName>
    </submittedName>
</protein>
<dbReference type="EMBL" id="JBHTGP010000013">
    <property type="protein sequence ID" value="MFD0688267.1"/>
    <property type="molecule type" value="Genomic_DNA"/>
</dbReference>
<comment type="caution">
    <text evidence="1">The sequence shown here is derived from an EMBL/GenBank/DDBJ whole genome shotgun (WGS) entry which is preliminary data.</text>
</comment>
<keyword evidence="2" id="KW-1185">Reference proteome</keyword>